<reference evidence="2 3" key="1">
    <citation type="journal article" date="2014" name="Am. J. Bot.">
        <title>Genome assembly and annotation for red clover (Trifolium pratense; Fabaceae).</title>
        <authorList>
            <person name="Istvanek J."/>
            <person name="Jaros M."/>
            <person name="Krenek A."/>
            <person name="Repkova J."/>
        </authorList>
    </citation>
    <scope>NUCLEOTIDE SEQUENCE [LARGE SCALE GENOMIC DNA]</scope>
    <source>
        <strain evidence="3">cv. Tatra</strain>
        <tissue evidence="2">Young leaves</tissue>
    </source>
</reference>
<gene>
    <name evidence="2" type="ORF">L195_g021122</name>
</gene>
<feature type="transmembrane region" description="Helical" evidence="1">
    <location>
        <begin position="7"/>
        <end position="23"/>
    </location>
</feature>
<dbReference type="Proteomes" id="UP000236291">
    <property type="component" value="Unassembled WGS sequence"/>
</dbReference>
<keyword evidence="1" id="KW-1133">Transmembrane helix</keyword>
<proteinExistence type="predicted"/>
<evidence type="ECO:0000313" key="2">
    <source>
        <dbReference type="EMBL" id="PNX97885.1"/>
    </source>
</evidence>
<feature type="transmembrane region" description="Helical" evidence="1">
    <location>
        <begin position="35"/>
        <end position="56"/>
    </location>
</feature>
<reference evidence="2 3" key="2">
    <citation type="journal article" date="2017" name="Front. Plant Sci.">
        <title>Gene Classification and Mining of Molecular Markers Useful in Red Clover (Trifolium pratense) Breeding.</title>
        <authorList>
            <person name="Istvanek J."/>
            <person name="Dluhosova J."/>
            <person name="Dluhos P."/>
            <person name="Patkova L."/>
            <person name="Nedelnik J."/>
            <person name="Repkova J."/>
        </authorList>
    </citation>
    <scope>NUCLEOTIDE SEQUENCE [LARGE SCALE GENOMIC DNA]</scope>
    <source>
        <strain evidence="3">cv. Tatra</strain>
        <tissue evidence="2">Young leaves</tissue>
    </source>
</reference>
<sequence>MSEEKNRGWVGFVCFEFSLPVLMRTREPDVPVVRWVQVVIYGVGGGMVVICNVRYLR</sequence>
<comment type="caution">
    <text evidence="2">The sequence shown here is derived from an EMBL/GenBank/DDBJ whole genome shotgun (WGS) entry which is preliminary data.</text>
</comment>
<keyword evidence="1" id="KW-0812">Transmembrane</keyword>
<evidence type="ECO:0000313" key="3">
    <source>
        <dbReference type="Proteomes" id="UP000236291"/>
    </source>
</evidence>
<organism evidence="2 3">
    <name type="scientific">Trifolium pratense</name>
    <name type="common">Red clover</name>
    <dbReference type="NCBI Taxonomy" id="57577"/>
    <lineage>
        <taxon>Eukaryota</taxon>
        <taxon>Viridiplantae</taxon>
        <taxon>Streptophyta</taxon>
        <taxon>Embryophyta</taxon>
        <taxon>Tracheophyta</taxon>
        <taxon>Spermatophyta</taxon>
        <taxon>Magnoliopsida</taxon>
        <taxon>eudicotyledons</taxon>
        <taxon>Gunneridae</taxon>
        <taxon>Pentapetalae</taxon>
        <taxon>rosids</taxon>
        <taxon>fabids</taxon>
        <taxon>Fabales</taxon>
        <taxon>Fabaceae</taxon>
        <taxon>Papilionoideae</taxon>
        <taxon>50 kb inversion clade</taxon>
        <taxon>NPAAA clade</taxon>
        <taxon>Hologalegina</taxon>
        <taxon>IRL clade</taxon>
        <taxon>Trifolieae</taxon>
        <taxon>Trifolium</taxon>
    </lineage>
</organism>
<keyword evidence="1" id="KW-0472">Membrane</keyword>
<dbReference type="EMBL" id="ASHM01016050">
    <property type="protein sequence ID" value="PNX97885.1"/>
    <property type="molecule type" value="Genomic_DNA"/>
</dbReference>
<evidence type="ECO:0000256" key="1">
    <source>
        <dbReference type="SAM" id="Phobius"/>
    </source>
</evidence>
<dbReference type="AlphaFoldDB" id="A0A2K3N497"/>
<protein>
    <submittedName>
        <fullName evidence="2">Uncharacterized protein</fullName>
    </submittedName>
</protein>
<accession>A0A2K3N497</accession>
<name>A0A2K3N497_TRIPR</name>